<evidence type="ECO:0000256" key="2">
    <source>
        <dbReference type="ARBA" id="ARBA00022630"/>
    </source>
</evidence>
<dbReference type="PROSITE" id="PS51384">
    <property type="entry name" value="FAD_FR"/>
    <property type="match status" value="1"/>
</dbReference>
<dbReference type="InterPro" id="IPR008333">
    <property type="entry name" value="Cbr1-like_FAD-bd_dom"/>
</dbReference>
<dbReference type="CDD" id="cd00207">
    <property type="entry name" value="fer2"/>
    <property type="match status" value="1"/>
</dbReference>
<dbReference type="PANTHER" id="PTHR47354">
    <property type="entry name" value="NADH OXIDOREDUCTASE HCR"/>
    <property type="match status" value="1"/>
</dbReference>
<dbReference type="OrthoDB" id="9796486at2"/>
<dbReference type="Gene3D" id="2.40.30.10">
    <property type="entry name" value="Translation factors"/>
    <property type="match status" value="1"/>
</dbReference>
<evidence type="ECO:0000256" key="3">
    <source>
        <dbReference type="ARBA" id="ARBA00022714"/>
    </source>
</evidence>
<organism evidence="9 10">
    <name type="scientific">Aeromicrobium chenweiae</name>
    <dbReference type="NCBI Taxonomy" id="2079793"/>
    <lineage>
        <taxon>Bacteria</taxon>
        <taxon>Bacillati</taxon>
        <taxon>Actinomycetota</taxon>
        <taxon>Actinomycetes</taxon>
        <taxon>Propionibacteriales</taxon>
        <taxon>Nocardioidaceae</taxon>
        <taxon>Aeromicrobium</taxon>
    </lineage>
</organism>
<evidence type="ECO:0000256" key="4">
    <source>
        <dbReference type="ARBA" id="ARBA00022723"/>
    </source>
</evidence>
<dbReference type="InterPro" id="IPR017938">
    <property type="entry name" value="Riboflavin_synthase-like_b-brl"/>
</dbReference>
<keyword evidence="5" id="KW-0274">FAD</keyword>
<keyword evidence="2" id="KW-0285">Flavoprotein</keyword>
<keyword evidence="10" id="KW-1185">Reference proteome</keyword>
<dbReference type="InterPro" id="IPR017927">
    <property type="entry name" value="FAD-bd_FR_type"/>
</dbReference>
<keyword evidence="8" id="KW-0411">Iron-sulfur</keyword>
<dbReference type="AlphaFoldDB" id="A0A2S0WHV7"/>
<gene>
    <name evidence="9" type="ORF">C3E78_01030</name>
</gene>
<dbReference type="PRINTS" id="PR00371">
    <property type="entry name" value="FPNCR"/>
</dbReference>
<keyword evidence="6" id="KW-0560">Oxidoreductase</keyword>
<evidence type="ECO:0000313" key="10">
    <source>
        <dbReference type="Proteomes" id="UP000244384"/>
    </source>
</evidence>
<dbReference type="InterPro" id="IPR036010">
    <property type="entry name" value="2Fe-2S_ferredoxin-like_sf"/>
</dbReference>
<keyword evidence="7" id="KW-0408">Iron</keyword>
<comment type="cofactor">
    <cofactor evidence="1">
        <name>FAD</name>
        <dbReference type="ChEBI" id="CHEBI:57692"/>
    </cofactor>
</comment>
<dbReference type="Proteomes" id="UP000244384">
    <property type="component" value="Chromosome"/>
</dbReference>
<evidence type="ECO:0000256" key="6">
    <source>
        <dbReference type="ARBA" id="ARBA00023002"/>
    </source>
</evidence>
<evidence type="ECO:0000256" key="7">
    <source>
        <dbReference type="ARBA" id="ARBA00023004"/>
    </source>
</evidence>
<dbReference type="InterPro" id="IPR001709">
    <property type="entry name" value="Flavoprot_Pyr_Nucl_cyt_Rdtase"/>
</dbReference>
<dbReference type="Gene3D" id="3.10.20.30">
    <property type="match status" value="1"/>
</dbReference>
<sequence length="362" mass="39716">MTSAPIERTSVLRRIRQAGKALTTPLSPDDYLALVNPLWSQRELRGRVEKVVPETENAATLVIRPGWGWRFDHSPGQYIGIGVEIDGRFHWRSYSLSSAPLVEGKTVSITVKAMPEGFLSDHLVNGLEPGTIVRLASPQGDFVVPDPPPDRMLFLVGGSGITPVMSILRTLDRRGTLDDVVLIYSARFEEDMMFLQELRELSGRHEGFTFHERFTDVDGILAPEQLDDVCHDWMDRETWACGPAPMLDAFTDHFQRLGREDHLHVERFTLATAGTEGAGGSVTFGDGGPTVEVDGATTLLEAGEEAGVNMLFGCRMGICHTCDVPLAAGRVRDLRSGDEHGEPNEYIQTCISVAVGDCTLAL</sequence>
<dbReference type="InterPro" id="IPR001433">
    <property type="entry name" value="OxRdtase_FAD/NAD-bd"/>
</dbReference>
<keyword evidence="4" id="KW-0479">Metal-binding</keyword>
<dbReference type="GO" id="GO:0046872">
    <property type="term" value="F:metal ion binding"/>
    <property type="evidence" value="ECO:0007669"/>
    <property type="project" value="UniProtKB-KW"/>
</dbReference>
<accession>A0A2S0WHV7</accession>
<evidence type="ECO:0000313" key="9">
    <source>
        <dbReference type="EMBL" id="AWB90921.1"/>
    </source>
</evidence>
<dbReference type="GO" id="GO:0051537">
    <property type="term" value="F:2 iron, 2 sulfur cluster binding"/>
    <property type="evidence" value="ECO:0007669"/>
    <property type="project" value="UniProtKB-KW"/>
</dbReference>
<accession>A0A5F2ERT1</accession>
<reference evidence="10" key="1">
    <citation type="submission" date="2018-01" db="EMBL/GenBank/DDBJ databases">
        <authorList>
            <person name="Li J."/>
        </authorList>
    </citation>
    <scope>NUCLEOTIDE SEQUENCE [LARGE SCALE GENOMIC DNA]</scope>
    <source>
        <strain evidence="10">592</strain>
    </source>
</reference>
<protein>
    <submittedName>
        <fullName evidence="9">Stearoyl-CoA 9-desaturase</fullName>
    </submittedName>
</protein>
<dbReference type="SUPFAM" id="SSF54292">
    <property type="entry name" value="2Fe-2S ferredoxin-like"/>
    <property type="match status" value="1"/>
</dbReference>
<dbReference type="Gene3D" id="3.40.50.80">
    <property type="entry name" value="Nucleotide-binding domain of ferredoxin-NADP reductase (FNR) module"/>
    <property type="match status" value="1"/>
</dbReference>
<dbReference type="KEGG" id="aez:C3E78_01030"/>
<dbReference type="EMBL" id="CP026952">
    <property type="protein sequence ID" value="AWB90921.1"/>
    <property type="molecule type" value="Genomic_DNA"/>
</dbReference>
<dbReference type="Pfam" id="PF00111">
    <property type="entry name" value="Fer2"/>
    <property type="match status" value="1"/>
</dbReference>
<dbReference type="PRINTS" id="PR00410">
    <property type="entry name" value="PHEHYDRXLASE"/>
</dbReference>
<dbReference type="RefSeq" id="WP_108576567.1">
    <property type="nucleotide sequence ID" value="NZ_CP026952.1"/>
</dbReference>
<dbReference type="InterPro" id="IPR050415">
    <property type="entry name" value="MRET"/>
</dbReference>
<proteinExistence type="predicted"/>
<dbReference type="Pfam" id="PF00970">
    <property type="entry name" value="FAD_binding_6"/>
    <property type="match status" value="1"/>
</dbReference>
<dbReference type="Pfam" id="PF00175">
    <property type="entry name" value="NAD_binding_1"/>
    <property type="match status" value="1"/>
</dbReference>
<dbReference type="PANTHER" id="PTHR47354:SF6">
    <property type="entry name" value="NADH OXIDOREDUCTASE HCR"/>
    <property type="match status" value="1"/>
</dbReference>
<evidence type="ECO:0000256" key="8">
    <source>
        <dbReference type="ARBA" id="ARBA00023014"/>
    </source>
</evidence>
<dbReference type="InterPro" id="IPR039261">
    <property type="entry name" value="FNR_nucleotide-bd"/>
</dbReference>
<dbReference type="GO" id="GO:0016491">
    <property type="term" value="F:oxidoreductase activity"/>
    <property type="evidence" value="ECO:0007669"/>
    <property type="project" value="UniProtKB-KW"/>
</dbReference>
<dbReference type="CDD" id="cd06216">
    <property type="entry name" value="FNR_iron_sulfur_binding_2"/>
    <property type="match status" value="1"/>
</dbReference>
<dbReference type="PROSITE" id="PS51085">
    <property type="entry name" value="2FE2S_FER_2"/>
    <property type="match status" value="1"/>
</dbReference>
<dbReference type="InterPro" id="IPR012675">
    <property type="entry name" value="Beta-grasp_dom_sf"/>
</dbReference>
<evidence type="ECO:0000256" key="1">
    <source>
        <dbReference type="ARBA" id="ARBA00001974"/>
    </source>
</evidence>
<keyword evidence="3" id="KW-0001">2Fe-2S</keyword>
<dbReference type="SUPFAM" id="SSF52343">
    <property type="entry name" value="Ferredoxin reductase-like, C-terminal NADP-linked domain"/>
    <property type="match status" value="1"/>
</dbReference>
<name>A0A2S0WHV7_9ACTN</name>
<dbReference type="InterPro" id="IPR001041">
    <property type="entry name" value="2Fe-2S_ferredoxin-type"/>
</dbReference>
<dbReference type="SUPFAM" id="SSF63380">
    <property type="entry name" value="Riboflavin synthase domain-like"/>
    <property type="match status" value="1"/>
</dbReference>
<evidence type="ECO:0000256" key="5">
    <source>
        <dbReference type="ARBA" id="ARBA00022827"/>
    </source>
</evidence>